<dbReference type="GO" id="GO:0005737">
    <property type="term" value="C:cytoplasm"/>
    <property type="evidence" value="ECO:0007669"/>
    <property type="project" value="TreeGrafter"/>
</dbReference>
<keyword evidence="7" id="KW-1185">Reference proteome</keyword>
<dbReference type="PROSITE" id="PS50968">
    <property type="entry name" value="BIOTINYL_LIPOYL"/>
    <property type="match status" value="1"/>
</dbReference>
<sequence>MSEETTVSASSVWPEDAADVEEGYLANWFVRPGATVEAGETLCEVQVEKVSVDVPAPVDGTLTERLVEEGDEFTREDPLARIDSDD</sequence>
<dbReference type="InterPro" id="IPR000089">
    <property type="entry name" value="Biotin_lipoyl"/>
</dbReference>
<accession>A0A1H8UPS8</accession>
<dbReference type="PANTHER" id="PTHR43178">
    <property type="entry name" value="DIHYDROLIPOAMIDE ACETYLTRANSFERASE COMPONENT OF PYRUVATE DEHYDROGENASE COMPLEX"/>
    <property type="match status" value="1"/>
</dbReference>
<evidence type="ECO:0000256" key="1">
    <source>
        <dbReference type="ARBA" id="ARBA00001938"/>
    </source>
</evidence>
<dbReference type="InterPro" id="IPR011053">
    <property type="entry name" value="Single_hybrid_motif"/>
</dbReference>
<evidence type="ECO:0000256" key="4">
    <source>
        <dbReference type="ARBA" id="ARBA00023315"/>
    </source>
</evidence>
<dbReference type="Gene3D" id="2.40.50.100">
    <property type="match status" value="1"/>
</dbReference>
<dbReference type="RefSeq" id="WP_089826370.1">
    <property type="nucleotide sequence ID" value="NZ_FODV01000012.1"/>
</dbReference>
<keyword evidence="4" id="KW-0012">Acyltransferase</keyword>
<reference evidence="7" key="1">
    <citation type="submission" date="2016-10" db="EMBL/GenBank/DDBJ databases">
        <authorList>
            <person name="Varghese N."/>
            <person name="Submissions S."/>
        </authorList>
    </citation>
    <scope>NUCLEOTIDE SEQUENCE [LARGE SCALE GENOMIC DNA]</scope>
    <source>
        <strain evidence="7">CGMCC 1.10121</strain>
    </source>
</reference>
<dbReference type="InterPro" id="IPR003016">
    <property type="entry name" value="2-oxoA_DH_lipoyl-BS"/>
</dbReference>
<evidence type="ECO:0000313" key="7">
    <source>
        <dbReference type="Proteomes" id="UP000199126"/>
    </source>
</evidence>
<evidence type="ECO:0000313" key="6">
    <source>
        <dbReference type="EMBL" id="SEP05116.1"/>
    </source>
</evidence>
<dbReference type="EMBL" id="FODV01000012">
    <property type="protein sequence ID" value="SEP05116.1"/>
    <property type="molecule type" value="Genomic_DNA"/>
</dbReference>
<dbReference type="PANTHER" id="PTHR43178:SF5">
    <property type="entry name" value="LIPOAMIDE ACYLTRANSFERASE COMPONENT OF BRANCHED-CHAIN ALPHA-KETO ACID DEHYDROGENASE COMPLEX, MITOCHONDRIAL"/>
    <property type="match status" value="1"/>
</dbReference>
<dbReference type="Pfam" id="PF00364">
    <property type="entry name" value="Biotin_lipoyl"/>
    <property type="match status" value="1"/>
</dbReference>
<dbReference type="OrthoDB" id="161307at2157"/>
<dbReference type="GO" id="GO:0016407">
    <property type="term" value="F:acetyltransferase activity"/>
    <property type="evidence" value="ECO:0007669"/>
    <property type="project" value="TreeGrafter"/>
</dbReference>
<dbReference type="PROSITE" id="PS00189">
    <property type="entry name" value="LIPOYL"/>
    <property type="match status" value="1"/>
</dbReference>
<comment type="cofactor">
    <cofactor evidence="1">
        <name>(R)-lipoate</name>
        <dbReference type="ChEBI" id="CHEBI:83088"/>
    </cofactor>
</comment>
<dbReference type="InterPro" id="IPR050743">
    <property type="entry name" value="2-oxoacid_DH_E2_comp"/>
</dbReference>
<name>A0A1H8UPS8_9EURY</name>
<gene>
    <name evidence="6" type="ORF">SAMN04487948_11215</name>
</gene>
<dbReference type="GO" id="GO:0031405">
    <property type="term" value="F:lipoic acid binding"/>
    <property type="evidence" value="ECO:0007669"/>
    <property type="project" value="TreeGrafter"/>
</dbReference>
<dbReference type="Proteomes" id="UP000199126">
    <property type="component" value="Unassembled WGS sequence"/>
</dbReference>
<dbReference type="AlphaFoldDB" id="A0A1H8UPS8"/>
<feature type="domain" description="Lipoyl-binding" evidence="5">
    <location>
        <begin position="4"/>
        <end position="83"/>
    </location>
</feature>
<evidence type="ECO:0000256" key="3">
    <source>
        <dbReference type="ARBA" id="ARBA00022823"/>
    </source>
</evidence>
<keyword evidence="3" id="KW-0450">Lipoyl</keyword>
<evidence type="ECO:0000259" key="5">
    <source>
        <dbReference type="PROSITE" id="PS50968"/>
    </source>
</evidence>
<protein>
    <submittedName>
        <fullName evidence="6">Biotin-requiring enzyme</fullName>
    </submittedName>
</protein>
<keyword evidence="2" id="KW-0808">Transferase</keyword>
<evidence type="ECO:0000256" key="2">
    <source>
        <dbReference type="ARBA" id="ARBA00022679"/>
    </source>
</evidence>
<dbReference type="SUPFAM" id="SSF51230">
    <property type="entry name" value="Single hybrid motif"/>
    <property type="match status" value="1"/>
</dbReference>
<dbReference type="CDD" id="cd06849">
    <property type="entry name" value="lipoyl_domain"/>
    <property type="match status" value="1"/>
</dbReference>
<organism evidence="6 7">
    <name type="scientific">Halogranum amylolyticum</name>
    <dbReference type="NCBI Taxonomy" id="660520"/>
    <lineage>
        <taxon>Archaea</taxon>
        <taxon>Methanobacteriati</taxon>
        <taxon>Methanobacteriota</taxon>
        <taxon>Stenosarchaea group</taxon>
        <taxon>Halobacteria</taxon>
        <taxon>Halobacteriales</taxon>
        <taxon>Haloferacaceae</taxon>
    </lineage>
</organism>
<proteinExistence type="predicted"/>